<organism evidence="2 3">
    <name type="scientific">Pectobacterium carotovorum</name>
    <name type="common">Erwinia carotovora</name>
    <dbReference type="NCBI Taxonomy" id="554"/>
    <lineage>
        <taxon>Bacteria</taxon>
        <taxon>Pseudomonadati</taxon>
        <taxon>Pseudomonadota</taxon>
        <taxon>Gammaproteobacteria</taxon>
        <taxon>Enterobacterales</taxon>
        <taxon>Pectobacteriaceae</taxon>
        <taxon>Pectobacterium</taxon>
    </lineage>
</organism>
<dbReference type="Pfam" id="PF08900">
    <property type="entry name" value="AcaB"/>
    <property type="match status" value="1"/>
</dbReference>
<evidence type="ECO:0000256" key="1">
    <source>
        <dbReference type="SAM" id="MobiDB-lite"/>
    </source>
</evidence>
<dbReference type="RefSeq" id="WP_119875011.1">
    <property type="nucleotide sequence ID" value="NZ_QZDH01000084.1"/>
</dbReference>
<gene>
    <name evidence="2" type="ORF">D5071_21525</name>
</gene>
<feature type="compositionally biased region" description="Polar residues" evidence="1">
    <location>
        <begin position="1"/>
        <end position="15"/>
    </location>
</feature>
<sequence>MSDTENGVNKDTQQEPALPEPTASSPTNQPTRERETRAGALKSSLTLELHTHYAIRLWEGRRREDAGDDLAKKQKDRTRFFRIFSMPQTIAVAGLANNDSSMDNPYADTLLVKLEDALEVSSQKIQSDVDELSGVLKAIPQTLSLTDVRSVSPLNIGVYSRSPLGYRCVWLLVGYDQLAMKVFQAFHYGLISRAQRDKYLDNNGYAVRRIYALVQSYRSFSVTRSDILSKTPVGIKAIERFGEPDPDVMSGHVRSSFSSPLRGGE</sequence>
<feature type="region of interest" description="Disordered" evidence="1">
    <location>
        <begin position="1"/>
        <end position="41"/>
    </location>
</feature>
<name>A0A419ANG6_PECCA</name>
<dbReference type="EMBL" id="QZDH01000084">
    <property type="protein sequence ID" value="RJL45385.1"/>
    <property type="molecule type" value="Genomic_DNA"/>
</dbReference>
<proteinExistence type="predicted"/>
<dbReference type="InterPro" id="IPR014996">
    <property type="entry name" value="AcaB"/>
</dbReference>
<feature type="region of interest" description="Disordered" evidence="1">
    <location>
        <begin position="246"/>
        <end position="265"/>
    </location>
</feature>
<dbReference type="AlphaFoldDB" id="A0A419ANG6"/>
<comment type="caution">
    <text evidence="2">The sequence shown here is derived from an EMBL/GenBank/DDBJ whole genome shotgun (WGS) entry which is preliminary data.</text>
</comment>
<dbReference type="Proteomes" id="UP000283655">
    <property type="component" value="Unassembled WGS sequence"/>
</dbReference>
<evidence type="ECO:0000313" key="2">
    <source>
        <dbReference type="EMBL" id="RJL45385.1"/>
    </source>
</evidence>
<dbReference type="NCBIfam" id="TIGR03761">
    <property type="entry name" value="ICE_PFL4669"/>
    <property type="match status" value="1"/>
</dbReference>
<evidence type="ECO:0000313" key="3">
    <source>
        <dbReference type="Proteomes" id="UP000283655"/>
    </source>
</evidence>
<accession>A0A419ANG6</accession>
<protein>
    <submittedName>
        <fullName evidence="2">TIGR03761 family integrating conjugative element protein</fullName>
    </submittedName>
</protein>
<reference evidence="2 3" key="1">
    <citation type="submission" date="2018-09" db="EMBL/GenBank/DDBJ databases">
        <title>Phylogenetic diversity of Pectobacterium and Dickeya strains causing blackleg disease of potato in Morocco.</title>
        <authorList>
            <person name="Oulghazi S."/>
            <person name="Moumni M."/>
            <person name="Faure D."/>
        </authorList>
    </citation>
    <scope>NUCLEOTIDE SEQUENCE [LARGE SCALE GENOMIC DNA]</scope>
    <source>
        <strain evidence="2 3">S1.15.11.2D</strain>
    </source>
</reference>